<reference evidence="3" key="1">
    <citation type="submission" date="2021-01" db="EMBL/GenBank/DDBJ databases">
        <authorList>
            <person name="Corre E."/>
            <person name="Pelletier E."/>
            <person name="Niang G."/>
            <person name="Scheremetjew M."/>
            <person name="Finn R."/>
            <person name="Kale V."/>
            <person name="Holt S."/>
            <person name="Cochrane G."/>
            <person name="Meng A."/>
            <person name="Brown T."/>
            <person name="Cohen L."/>
        </authorList>
    </citation>
    <scope>NUCLEOTIDE SEQUENCE</scope>
    <source>
        <strain evidence="3">CCMP3105</strain>
    </source>
</reference>
<name>A0A7S4RN29_9DINO</name>
<dbReference type="GO" id="GO:0048487">
    <property type="term" value="F:beta-tubulin binding"/>
    <property type="evidence" value="ECO:0007669"/>
    <property type="project" value="InterPro"/>
</dbReference>
<evidence type="ECO:0000313" key="3">
    <source>
        <dbReference type="EMBL" id="CAE4619763.1"/>
    </source>
</evidence>
<evidence type="ECO:0008006" key="4">
    <source>
        <dbReference type="Google" id="ProtNLM"/>
    </source>
</evidence>
<feature type="region of interest" description="Disordered" evidence="2">
    <location>
        <begin position="1"/>
        <end position="21"/>
    </location>
</feature>
<feature type="coiled-coil region" evidence="1">
    <location>
        <begin position="38"/>
        <end position="89"/>
    </location>
</feature>
<dbReference type="GO" id="GO:0005929">
    <property type="term" value="C:cilium"/>
    <property type="evidence" value="ECO:0007669"/>
    <property type="project" value="TreeGrafter"/>
</dbReference>
<dbReference type="GO" id="GO:0035735">
    <property type="term" value="P:intraciliary transport involved in cilium assembly"/>
    <property type="evidence" value="ECO:0007669"/>
    <property type="project" value="TreeGrafter"/>
</dbReference>
<dbReference type="AlphaFoldDB" id="A0A7S4RN29"/>
<evidence type="ECO:0000256" key="2">
    <source>
        <dbReference type="SAM" id="MobiDB-lite"/>
    </source>
</evidence>
<protein>
    <recommendedName>
        <fullName evidence="4">Intraflagellar transport protein 74 homolog</fullName>
    </recommendedName>
</protein>
<dbReference type="EMBL" id="HBNR01054072">
    <property type="protein sequence ID" value="CAE4619763.1"/>
    <property type="molecule type" value="Transcribed_RNA"/>
</dbReference>
<proteinExistence type="predicted"/>
<feature type="coiled-coil region" evidence="1">
    <location>
        <begin position="120"/>
        <end position="467"/>
    </location>
</feature>
<keyword evidence="1" id="KW-0175">Coiled coil</keyword>
<dbReference type="PANTHER" id="PTHR31432:SF0">
    <property type="entry name" value="INTRAFLAGELLAR TRANSPORT PROTEIN 74 HOMOLOG"/>
    <property type="match status" value="1"/>
</dbReference>
<dbReference type="InterPro" id="IPR029602">
    <property type="entry name" value="IFT74"/>
</dbReference>
<gene>
    <name evidence="3" type="ORF">AMON00008_LOCUS37966</name>
</gene>
<accession>A0A7S4RN29</accession>
<dbReference type="PANTHER" id="PTHR31432">
    <property type="entry name" value="INTRAFLAGELLAR TRANSPORT PROTEIN 74 HOMOLOG"/>
    <property type="match status" value="1"/>
</dbReference>
<dbReference type="GO" id="GO:0030992">
    <property type="term" value="C:intraciliary transport particle B"/>
    <property type="evidence" value="ECO:0007669"/>
    <property type="project" value="InterPro"/>
</dbReference>
<sequence length="543" mass="62940">MATEVQVSGRPMTTQGVAGMKTGAMGPKRQIYDKTYYMLELRKRSQELVDEVASLNKEINDIQQDNQLYLNLEKRYDSLVKTVRALEGDLADHNLATDKQRTDTRPEEVHHMYMIMRQQNEQQRNDVDEIFLEKRNHEEDIARIDQEIASIARAAEDRLNELHPDQRREYEDLREENGRLGQDVYEAREELDQVNGRLNTLEAHLRSDMLRTRYQQLSTVRRELEERLGSLEQEVQQCSMSIPEQRDLLLSRVKSDNADIVAAEKQNSELKLDCERLRAQIRDVTADAQEKKDEGSDHQKYEILFTKDKEMTQFIESFSDSKAEEEKKLKEKQDAIVNLLQNISKAAVLPSDVTPESHLRDMEDELDFKSKQLHNSETTQNRLEAELAKREGELEKIESLDVKISLELQQIEAKMRQYENDIATKYDLVDDMRKQGEAKMADLASRKALLEARAQALRQQVGFLKLRHDSKRQQLSDDQTATNLEAQEQKIRQFGQTLYTLQSFITQKNSESDFRSEMGACLDMAGQINKILQDPHGAHLGGR</sequence>
<organism evidence="3">
    <name type="scientific">Alexandrium monilatum</name>
    <dbReference type="NCBI Taxonomy" id="311494"/>
    <lineage>
        <taxon>Eukaryota</taxon>
        <taxon>Sar</taxon>
        <taxon>Alveolata</taxon>
        <taxon>Dinophyceae</taxon>
        <taxon>Gonyaulacales</taxon>
        <taxon>Pyrocystaceae</taxon>
        <taxon>Alexandrium</taxon>
    </lineage>
</organism>
<evidence type="ECO:0000256" key="1">
    <source>
        <dbReference type="SAM" id="Coils"/>
    </source>
</evidence>